<sequence>MAATRTPQAHRMRISALLGLATLSIAGIGAVDATTTTAEQHLTIRAIAGATPVSSLQASKTALLVIDFQNEYFAGGRMPIPDGDAALRQTRRLLEFADRHRIRVIHVQHVLPAGAPLFAEGGNTVKFHAAMQPRRGEPVIQKDSVSVFAGASAGAIERTLKNVEADTLIIAGLQTHACVAGAARDAAARGYRVIVASDASATRDLALRDGSRVDHRQLHASALAEIEDTFGDVMSTDRIIALPMH</sequence>
<organism evidence="4 5">
    <name type="scientific">Lysobacter capsici AZ78</name>
    <dbReference type="NCBI Taxonomy" id="1444315"/>
    <lineage>
        <taxon>Bacteria</taxon>
        <taxon>Pseudomonadati</taxon>
        <taxon>Pseudomonadota</taxon>
        <taxon>Gammaproteobacteria</taxon>
        <taxon>Lysobacterales</taxon>
        <taxon>Lysobacteraceae</taxon>
        <taxon>Lysobacter</taxon>
    </lineage>
</organism>
<feature type="domain" description="Isochorismatase-like" evidence="3">
    <location>
        <begin position="61"/>
        <end position="237"/>
    </location>
</feature>
<dbReference type="EMBL" id="JAJA02000001">
    <property type="protein sequence ID" value="KWS06322.1"/>
    <property type="molecule type" value="Genomic_DNA"/>
</dbReference>
<feature type="chain" id="PRO_5007163698" evidence="2">
    <location>
        <begin position="34"/>
        <end position="245"/>
    </location>
</feature>
<evidence type="ECO:0000313" key="4">
    <source>
        <dbReference type="EMBL" id="KWS06322.1"/>
    </source>
</evidence>
<dbReference type="Pfam" id="PF00857">
    <property type="entry name" value="Isochorismatase"/>
    <property type="match status" value="1"/>
</dbReference>
<dbReference type="InterPro" id="IPR036380">
    <property type="entry name" value="Isochorismatase-like_sf"/>
</dbReference>
<evidence type="ECO:0000256" key="1">
    <source>
        <dbReference type="ARBA" id="ARBA00022801"/>
    </source>
</evidence>
<proteinExistence type="predicted"/>
<accession>A0A120AHK3</accession>
<evidence type="ECO:0000313" key="5">
    <source>
        <dbReference type="Proteomes" id="UP000023435"/>
    </source>
</evidence>
<keyword evidence="2" id="KW-0732">Signal</keyword>
<dbReference type="InterPro" id="IPR050272">
    <property type="entry name" value="Isochorismatase-like_hydrls"/>
</dbReference>
<dbReference type="InterPro" id="IPR000868">
    <property type="entry name" value="Isochorismatase-like_dom"/>
</dbReference>
<dbReference type="AlphaFoldDB" id="A0A120AHK3"/>
<dbReference type="Proteomes" id="UP000023435">
    <property type="component" value="Unassembled WGS sequence"/>
</dbReference>
<comment type="caution">
    <text evidence="4">The sequence shown here is derived from an EMBL/GenBank/DDBJ whole genome shotgun (WGS) entry which is preliminary data.</text>
</comment>
<feature type="signal peptide" evidence="2">
    <location>
        <begin position="1"/>
        <end position="33"/>
    </location>
</feature>
<dbReference type="GO" id="GO:0008908">
    <property type="term" value="F:isochorismatase activity"/>
    <property type="evidence" value="ECO:0007669"/>
    <property type="project" value="UniProtKB-EC"/>
</dbReference>
<dbReference type="CDD" id="cd00431">
    <property type="entry name" value="cysteine_hydrolases"/>
    <property type="match status" value="1"/>
</dbReference>
<evidence type="ECO:0000259" key="3">
    <source>
        <dbReference type="Pfam" id="PF00857"/>
    </source>
</evidence>
<dbReference type="PANTHER" id="PTHR43540:SF15">
    <property type="entry name" value="BLR5631 PROTEIN"/>
    <property type="match status" value="1"/>
</dbReference>
<dbReference type="PANTHER" id="PTHR43540">
    <property type="entry name" value="PEROXYUREIDOACRYLATE/UREIDOACRYLATE AMIDOHYDROLASE-RELATED"/>
    <property type="match status" value="1"/>
</dbReference>
<protein>
    <submittedName>
        <fullName evidence="4">Isochorismatase</fullName>
        <ecNumber evidence="4">3.3.2.1</ecNumber>
    </submittedName>
</protein>
<keyword evidence="5" id="KW-1185">Reference proteome</keyword>
<reference evidence="4 5" key="1">
    <citation type="journal article" date="2014" name="Genome Announc.">
        <title>Draft Genome Sequence of Lysobacter capsici AZ78, a Bacterium Antagonistic to Plant-Pathogenic Oomycetes.</title>
        <authorList>
            <person name="Puopolo G."/>
            <person name="Sonego P."/>
            <person name="Engelen K."/>
            <person name="Pertot I."/>
        </authorList>
    </citation>
    <scope>NUCLEOTIDE SEQUENCE [LARGE SCALE GENOMIC DNA]</scope>
    <source>
        <strain evidence="4 5">AZ78</strain>
    </source>
</reference>
<name>A0A120AHK3_9GAMM</name>
<dbReference type="Gene3D" id="3.40.50.850">
    <property type="entry name" value="Isochorismatase-like"/>
    <property type="match status" value="1"/>
</dbReference>
<dbReference type="SUPFAM" id="SSF52499">
    <property type="entry name" value="Isochorismatase-like hydrolases"/>
    <property type="match status" value="1"/>
</dbReference>
<evidence type="ECO:0000256" key="2">
    <source>
        <dbReference type="SAM" id="SignalP"/>
    </source>
</evidence>
<dbReference type="EC" id="3.3.2.1" evidence="4"/>
<keyword evidence="1 4" id="KW-0378">Hydrolase</keyword>
<gene>
    <name evidence="4" type="ORF">AZ78_3877</name>
</gene>